<feature type="transmembrane region" description="Helical" evidence="6">
    <location>
        <begin position="85"/>
        <end position="105"/>
    </location>
</feature>
<dbReference type="GO" id="GO:0098852">
    <property type="term" value="C:lytic vacuole membrane"/>
    <property type="evidence" value="ECO:0007669"/>
    <property type="project" value="UniProtKB-ARBA"/>
</dbReference>
<comment type="similarity">
    <text evidence="5">Belongs to the laat-1 family.</text>
</comment>
<sequence length="316" mass="35329">MLARYPSLYDPNDLGDPSLELFAAEAKDNCTGGVPWIYNTFGECVDNPAKLAGFVLGLVSLFMWLVPLIPQLLENYRNKRCDGISVYFLLFWIIGDMANMTGAILTHQLPTQIAVGVYYIIQDIALISQYAYYSLYYPKKYGALATTSDSPSRTTAIVPCVMLASVAGSWCFASRFNSNPYAVDSMPGQRRLLQQFFVDASDELGYFIGTFSALSYFCGRIPQLYKNYKRKSLEGVSRGMFAIIIFANFTYGLSVLLAGQGWLYILRHMPWLAGSLGCCLLDMLVIAQFFIYYRGDAYAEDEEDAPLIIPGSDLML</sequence>
<keyword evidence="2 6" id="KW-0812">Transmembrane</keyword>
<reference evidence="8" key="1">
    <citation type="submission" date="2022-11" db="UniProtKB">
        <authorList>
            <consortium name="WormBaseParasite"/>
        </authorList>
    </citation>
    <scope>IDENTIFICATION</scope>
</reference>
<evidence type="ECO:0000256" key="2">
    <source>
        <dbReference type="ARBA" id="ARBA00022692"/>
    </source>
</evidence>
<dbReference type="WBParaSite" id="PSAMB.scaffold21size117079.g536.t1">
    <property type="protein sequence ID" value="PSAMB.scaffold21size117079.g536.t1"/>
    <property type="gene ID" value="PSAMB.scaffold21size117079.g536"/>
</dbReference>
<feature type="transmembrane region" description="Helical" evidence="6">
    <location>
        <begin position="156"/>
        <end position="176"/>
    </location>
</feature>
<feature type="transmembrane region" description="Helical" evidence="6">
    <location>
        <begin position="271"/>
        <end position="293"/>
    </location>
</feature>
<accession>A0A914VN10</accession>
<dbReference type="Gene3D" id="1.20.1280.290">
    <property type="match status" value="2"/>
</dbReference>
<proteinExistence type="inferred from homology"/>
<keyword evidence="4 6" id="KW-0472">Membrane</keyword>
<name>A0A914VN10_9BILA</name>
<dbReference type="PANTHER" id="PTHR16201:SF34">
    <property type="entry name" value="LYSOSOMAL AMINO ACID TRANSPORTER 1"/>
    <property type="match status" value="1"/>
</dbReference>
<dbReference type="SMART" id="SM00679">
    <property type="entry name" value="CTNS"/>
    <property type="match status" value="2"/>
</dbReference>
<dbReference type="PANTHER" id="PTHR16201">
    <property type="entry name" value="SEVEN TRANSMEMBRANE PROTEIN 1-RELATED"/>
    <property type="match status" value="1"/>
</dbReference>
<evidence type="ECO:0000313" key="7">
    <source>
        <dbReference type="Proteomes" id="UP000887566"/>
    </source>
</evidence>
<evidence type="ECO:0000313" key="8">
    <source>
        <dbReference type="WBParaSite" id="PSAMB.scaffold21size117079.g536.t1"/>
    </source>
</evidence>
<evidence type="ECO:0000256" key="3">
    <source>
        <dbReference type="ARBA" id="ARBA00022989"/>
    </source>
</evidence>
<protein>
    <submittedName>
        <fullName evidence="8">Uncharacterized protein</fullName>
    </submittedName>
</protein>
<feature type="transmembrane region" description="Helical" evidence="6">
    <location>
        <begin position="51"/>
        <end position="73"/>
    </location>
</feature>
<feature type="transmembrane region" description="Helical" evidence="6">
    <location>
        <begin position="117"/>
        <end position="135"/>
    </location>
</feature>
<dbReference type="Proteomes" id="UP000887566">
    <property type="component" value="Unplaced"/>
</dbReference>
<dbReference type="GO" id="GO:0015174">
    <property type="term" value="F:basic amino acid transmembrane transporter activity"/>
    <property type="evidence" value="ECO:0007669"/>
    <property type="project" value="TreeGrafter"/>
</dbReference>
<evidence type="ECO:0000256" key="6">
    <source>
        <dbReference type="SAM" id="Phobius"/>
    </source>
</evidence>
<dbReference type="FunFam" id="1.20.1280.290:FF:000009">
    <property type="entry name" value="PQ loop repeat family protein"/>
    <property type="match status" value="1"/>
</dbReference>
<keyword evidence="3 6" id="KW-1133">Transmembrane helix</keyword>
<comment type="subcellular location">
    <subcellularLocation>
        <location evidence="1">Membrane</location>
        <topology evidence="1">Multi-pass membrane protein</topology>
    </subcellularLocation>
</comment>
<organism evidence="7 8">
    <name type="scientific">Plectus sambesii</name>
    <dbReference type="NCBI Taxonomy" id="2011161"/>
    <lineage>
        <taxon>Eukaryota</taxon>
        <taxon>Metazoa</taxon>
        <taxon>Ecdysozoa</taxon>
        <taxon>Nematoda</taxon>
        <taxon>Chromadorea</taxon>
        <taxon>Plectida</taxon>
        <taxon>Plectina</taxon>
        <taxon>Plectoidea</taxon>
        <taxon>Plectidae</taxon>
        <taxon>Plectus</taxon>
    </lineage>
</organism>
<evidence type="ECO:0000256" key="1">
    <source>
        <dbReference type="ARBA" id="ARBA00004141"/>
    </source>
</evidence>
<dbReference type="Pfam" id="PF04193">
    <property type="entry name" value="PQ-loop"/>
    <property type="match status" value="2"/>
</dbReference>
<evidence type="ECO:0000256" key="5">
    <source>
        <dbReference type="ARBA" id="ARBA00038039"/>
    </source>
</evidence>
<dbReference type="InterPro" id="IPR051415">
    <property type="entry name" value="LAAT-1"/>
</dbReference>
<keyword evidence="7" id="KW-1185">Reference proteome</keyword>
<dbReference type="AlphaFoldDB" id="A0A914VN10"/>
<dbReference type="InterPro" id="IPR006603">
    <property type="entry name" value="PQ-loop_rpt"/>
</dbReference>
<evidence type="ECO:0000256" key="4">
    <source>
        <dbReference type="ARBA" id="ARBA00023136"/>
    </source>
</evidence>
<feature type="transmembrane region" description="Helical" evidence="6">
    <location>
        <begin position="240"/>
        <end position="265"/>
    </location>
</feature>
<feature type="transmembrane region" description="Helical" evidence="6">
    <location>
        <begin position="196"/>
        <end position="219"/>
    </location>
</feature>